<gene>
    <name evidence="1" type="ORF">AVEN_143244_1</name>
</gene>
<sequence length="148" mass="16355">MIFGRIGYRTWNTPVPKAETLSPGHRGPIHSATLNSVINSSNELESLNSSNCANATNLQIKLNQSESFNYAAKSKEGNYSLLIGAILGNLKGEFHTIDSTGNRAYESRYHQKTVLYRQLVSGRSSKLSSGGPDHIRCLISLNFKICFY</sequence>
<organism evidence="1 2">
    <name type="scientific">Araneus ventricosus</name>
    <name type="common">Orbweaver spider</name>
    <name type="synonym">Epeira ventricosa</name>
    <dbReference type="NCBI Taxonomy" id="182803"/>
    <lineage>
        <taxon>Eukaryota</taxon>
        <taxon>Metazoa</taxon>
        <taxon>Ecdysozoa</taxon>
        <taxon>Arthropoda</taxon>
        <taxon>Chelicerata</taxon>
        <taxon>Arachnida</taxon>
        <taxon>Araneae</taxon>
        <taxon>Araneomorphae</taxon>
        <taxon>Entelegynae</taxon>
        <taxon>Araneoidea</taxon>
        <taxon>Araneidae</taxon>
        <taxon>Araneus</taxon>
    </lineage>
</organism>
<protein>
    <submittedName>
        <fullName evidence="1">Uncharacterized protein</fullName>
    </submittedName>
</protein>
<proteinExistence type="predicted"/>
<keyword evidence="2" id="KW-1185">Reference proteome</keyword>
<dbReference type="AlphaFoldDB" id="A0A4Y2ADX9"/>
<reference evidence="1 2" key="1">
    <citation type="journal article" date="2019" name="Sci. Rep.">
        <title>Orb-weaving spider Araneus ventricosus genome elucidates the spidroin gene catalogue.</title>
        <authorList>
            <person name="Kono N."/>
            <person name="Nakamura H."/>
            <person name="Ohtoshi R."/>
            <person name="Moran D.A.P."/>
            <person name="Shinohara A."/>
            <person name="Yoshida Y."/>
            <person name="Fujiwara M."/>
            <person name="Mori M."/>
            <person name="Tomita M."/>
            <person name="Arakawa K."/>
        </authorList>
    </citation>
    <scope>NUCLEOTIDE SEQUENCE [LARGE SCALE GENOMIC DNA]</scope>
</reference>
<evidence type="ECO:0000313" key="1">
    <source>
        <dbReference type="EMBL" id="GBL77910.1"/>
    </source>
</evidence>
<name>A0A4Y2ADX9_ARAVE</name>
<evidence type="ECO:0000313" key="2">
    <source>
        <dbReference type="Proteomes" id="UP000499080"/>
    </source>
</evidence>
<comment type="caution">
    <text evidence="1">The sequence shown here is derived from an EMBL/GenBank/DDBJ whole genome shotgun (WGS) entry which is preliminary data.</text>
</comment>
<dbReference type="Proteomes" id="UP000499080">
    <property type="component" value="Unassembled WGS sequence"/>
</dbReference>
<accession>A0A4Y2ADX9</accession>
<dbReference type="EMBL" id="BGPR01000014">
    <property type="protein sequence ID" value="GBL77910.1"/>
    <property type="molecule type" value="Genomic_DNA"/>
</dbReference>